<dbReference type="SUPFAM" id="SSF47923">
    <property type="entry name" value="Ypt/Rab-GAP domain of gyp1p"/>
    <property type="match status" value="2"/>
</dbReference>
<dbReference type="Pfam" id="PF12068">
    <property type="entry name" value="PH_RBD"/>
    <property type="match status" value="1"/>
</dbReference>
<feature type="compositionally biased region" description="Low complexity" evidence="4">
    <location>
        <begin position="808"/>
        <end position="818"/>
    </location>
</feature>
<dbReference type="SMART" id="SM00164">
    <property type="entry name" value="TBC"/>
    <property type="match status" value="1"/>
</dbReference>
<dbReference type="FunFam" id="1.10.472.80:FF:000005">
    <property type="entry name" value="TBC1 domain family member 15"/>
    <property type="match status" value="1"/>
</dbReference>
<evidence type="ECO:0000313" key="7">
    <source>
        <dbReference type="Proteomes" id="UP001337655"/>
    </source>
</evidence>
<evidence type="ECO:0000313" key="6">
    <source>
        <dbReference type="EMBL" id="KAK5172552.1"/>
    </source>
</evidence>
<keyword evidence="7" id="KW-1185">Reference proteome</keyword>
<evidence type="ECO:0000256" key="4">
    <source>
        <dbReference type="SAM" id="MobiDB-lite"/>
    </source>
</evidence>
<dbReference type="InterPro" id="IPR021935">
    <property type="entry name" value="SGSM1/2_RBD"/>
</dbReference>
<dbReference type="InterPro" id="IPR000195">
    <property type="entry name" value="Rab-GAP-TBC_dom"/>
</dbReference>
<dbReference type="Pfam" id="PF00566">
    <property type="entry name" value="RabGAP-TBC"/>
    <property type="match status" value="1"/>
</dbReference>
<gene>
    <name evidence="6" type="primary">GYP7</name>
    <name evidence="6" type="ORF">LTR77_002672</name>
</gene>
<reference evidence="6 7" key="1">
    <citation type="submission" date="2023-08" db="EMBL/GenBank/DDBJ databases">
        <title>Black Yeasts Isolated from many extreme environments.</title>
        <authorList>
            <person name="Coleine C."/>
            <person name="Stajich J.E."/>
            <person name="Selbmann L."/>
        </authorList>
    </citation>
    <scope>NUCLEOTIDE SEQUENCE [LARGE SCALE GENOMIC DNA]</scope>
    <source>
        <strain evidence="6 7">CCFEE 5935</strain>
    </source>
</reference>
<feature type="region of interest" description="Disordered" evidence="4">
    <location>
        <begin position="1"/>
        <end position="43"/>
    </location>
</feature>
<dbReference type="GeneID" id="89924019"/>
<dbReference type="Gene3D" id="1.10.8.270">
    <property type="entry name" value="putative rabgap domain of human tbc1 domain family member 14 like domains"/>
    <property type="match status" value="1"/>
</dbReference>
<name>A0AAV9PIS7_9PEZI</name>
<dbReference type="EMBL" id="JAVRRT010000004">
    <property type="protein sequence ID" value="KAK5172552.1"/>
    <property type="molecule type" value="Genomic_DNA"/>
</dbReference>
<feature type="compositionally biased region" description="Basic and acidic residues" evidence="4">
    <location>
        <begin position="851"/>
        <end position="869"/>
    </location>
</feature>
<protein>
    <recommendedName>
        <fullName evidence="2">GTPase-activating protein GYP7</fullName>
    </recommendedName>
    <alternativeName>
        <fullName evidence="3">GAP for YPT7</fullName>
    </alternativeName>
</protein>
<accession>A0AAV9PIS7</accession>
<organism evidence="6 7">
    <name type="scientific">Saxophila tyrrhenica</name>
    <dbReference type="NCBI Taxonomy" id="1690608"/>
    <lineage>
        <taxon>Eukaryota</taxon>
        <taxon>Fungi</taxon>
        <taxon>Dikarya</taxon>
        <taxon>Ascomycota</taxon>
        <taxon>Pezizomycotina</taxon>
        <taxon>Dothideomycetes</taxon>
        <taxon>Dothideomycetidae</taxon>
        <taxon>Mycosphaerellales</taxon>
        <taxon>Extremaceae</taxon>
        <taxon>Saxophila</taxon>
    </lineage>
</organism>
<dbReference type="RefSeq" id="XP_064661270.1">
    <property type="nucleotide sequence ID" value="XM_064799931.1"/>
</dbReference>
<dbReference type="Proteomes" id="UP001337655">
    <property type="component" value="Unassembled WGS sequence"/>
</dbReference>
<proteinExistence type="predicted"/>
<dbReference type="FunFam" id="1.10.8.270:FF:000032">
    <property type="entry name" value="GTPase activating protein (Gyp7)"/>
    <property type="match status" value="1"/>
</dbReference>
<dbReference type="PANTHER" id="PTHR22957">
    <property type="entry name" value="TBC1 DOMAIN FAMILY MEMBER GTPASE-ACTIVATING PROTEIN"/>
    <property type="match status" value="1"/>
</dbReference>
<dbReference type="GO" id="GO:0005096">
    <property type="term" value="F:GTPase activator activity"/>
    <property type="evidence" value="ECO:0007669"/>
    <property type="project" value="UniProtKB-KW"/>
</dbReference>
<feature type="compositionally biased region" description="Low complexity" evidence="4">
    <location>
        <begin position="781"/>
        <end position="798"/>
    </location>
</feature>
<sequence>MTTPTSPSAVHDATADPPSPPSPTASFYDMSDDEEGGYSTIRHSKTGKGVKLLYTKSKVYVHPTPSAKDNIPGYIALIQQKPGLERSTSTASQTAVGSSRGAQSERNSLLLAWVPESSLGSASEIYTKVELADGDSPPKQSYLVPPPPITTAHSSGLGTYAFAVPLSEVFSILVRPPSVGWWFGSVIINTKAGDSFPALFFHDSECQSTIQQRKKLQRESFEISASGQGMFWGGDEVLRWLKRYVTVERSSQEPNIYLIDPSDADKLSFGSGGKPTTDNVRNVLEGKPKDHPSPSSRTKDAQMDPMMQALKSARWNFLEKMSQVTTFTRRTAQAVAENKNVPPQVRRLLQDPQVRTVSDEFDSARLYLARWAMGIAEQSERERNQRMWTARDVMEMEDSEVGEFEILDAEQMSLTDKRKPVTLKEWNGFFNSRTGRLEKTVDEVKERIFHGGLSPEDGVRKEAYLFLLGVYEWDSSKEERDAKMNSLRDEYIRLKGAWWERMVDEQGTLEEREWWKEQRMRIEKDVHRTDRHIPLFAGEDIPHPDPDSPFAESGTNVHMEQMKDMLLTYNEYNRDLGYVQGMSDLLAPIYAVEQDDAVAFWGFVGFMERMERNFLRDQSGMRLQLLTLDHLCQFLDPKLYAHLEKVDSTNFFFFFRMLLVWFKREFEFTDILRMWEGLWTDYLSSNFHLFLAMAILEKHREVIIDHLKGFDEVLKYVNELSGSIDLQSTMVRAESLFLRFQRMVEAIDKKSNFPVPIVRQRLPQPPSSPTTTTPGADGKPRTSSQSSSSTARQNANRAVIANGPGPRPGSSSAAASASGRDKTTGDFVAQGVGAEKEKVISPELRILLSKEVPKLDKHEVREHGGGVGS</sequence>
<keyword evidence="1" id="KW-0343">GTPase activation</keyword>
<comment type="caution">
    <text evidence="6">The sequence shown here is derived from an EMBL/GenBank/DDBJ whole genome shotgun (WGS) entry which is preliminary data.</text>
</comment>
<evidence type="ECO:0000256" key="1">
    <source>
        <dbReference type="ARBA" id="ARBA00022468"/>
    </source>
</evidence>
<dbReference type="InterPro" id="IPR035969">
    <property type="entry name" value="Rab-GAP_TBC_sf"/>
</dbReference>
<dbReference type="PROSITE" id="PS50086">
    <property type="entry name" value="TBC_RABGAP"/>
    <property type="match status" value="1"/>
</dbReference>
<feature type="compositionally biased region" description="Basic and acidic residues" evidence="4">
    <location>
        <begin position="284"/>
        <end position="302"/>
    </location>
</feature>
<dbReference type="AlphaFoldDB" id="A0AAV9PIS7"/>
<evidence type="ECO:0000256" key="3">
    <source>
        <dbReference type="ARBA" id="ARBA00082648"/>
    </source>
</evidence>
<dbReference type="Gene3D" id="1.10.472.80">
    <property type="entry name" value="Ypt/Rab-GAP domain of gyp1p, domain 3"/>
    <property type="match status" value="1"/>
</dbReference>
<feature type="region of interest" description="Disordered" evidence="4">
    <location>
        <begin position="755"/>
        <end position="869"/>
    </location>
</feature>
<dbReference type="GO" id="GO:0005737">
    <property type="term" value="C:cytoplasm"/>
    <property type="evidence" value="ECO:0007669"/>
    <property type="project" value="UniProtKB-ARBA"/>
</dbReference>
<dbReference type="PANTHER" id="PTHR22957:SF502">
    <property type="entry name" value="SMALL G PROTEIN SIGNALING MODULATOR 2-RELATED"/>
    <property type="match status" value="1"/>
</dbReference>
<evidence type="ECO:0000256" key="2">
    <source>
        <dbReference type="ARBA" id="ARBA00072091"/>
    </source>
</evidence>
<feature type="region of interest" description="Disordered" evidence="4">
    <location>
        <begin position="268"/>
        <end position="303"/>
    </location>
</feature>
<evidence type="ECO:0000259" key="5">
    <source>
        <dbReference type="PROSITE" id="PS50086"/>
    </source>
</evidence>
<feature type="domain" description="Rab-GAP TBC" evidence="5">
    <location>
        <begin position="454"/>
        <end position="682"/>
    </location>
</feature>